<dbReference type="InterPro" id="IPR006140">
    <property type="entry name" value="D-isomer_DH_NAD-bd"/>
</dbReference>
<gene>
    <name evidence="7" type="ORF">ACMU_04850</name>
</gene>
<dbReference type="RefSeq" id="WP_035262988.1">
    <property type="nucleotide sequence ID" value="NZ_JFKE01000015.1"/>
</dbReference>
<dbReference type="InterPro" id="IPR006139">
    <property type="entry name" value="D-isomer_2_OHA_DH_cat_dom"/>
</dbReference>
<dbReference type="STRING" id="1454373.ACMU_04850"/>
<name>A0A037ZEM0_9RHOB</name>
<evidence type="ECO:0008006" key="9">
    <source>
        <dbReference type="Google" id="ProtNLM"/>
    </source>
</evidence>
<protein>
    <recommendedName>
        <fullName evidence="9">2-hydroxyacid dehydrogenase</fullName>
    </recommendedName>
</protein>
<dbReference type="Pfam" id="PF00389">
    <property type="entry name" value="2-Hacid_dh"/>
    <property type="match status" value="1"/>
</dbReference>
<sequence length="336" mass="35713">MLDGDEGQVKIVVTDSVTDDLSFEKELLGPIGTLEIFNTSDLSTIAPELAECDAVLNVYAGPISAELIETMPRCKVISRYGIGVDTIDIAAATRAGIIVTNNPTYCIEEVAEHALALIMAQARKLAVYDRDVRDESWSLAPGKPMSRLKGKVLGLIGFGNIARALAWRAEGLGMEVIFSDPAVTEPVEGFAAKPASFDEVVAQSDFLSLHPPLNNATRHIVNAKTLAAMKPSATLVNVSRGPLVDTEALIDTLAESRIAGAVLDATDPEPLPETHPLRQLGNAIVTPHAAWYSEEAMALLKRGAPSEVAAVLSGRAPKHVVNPEVLAHCRADIATT</sequence>
<dbReference type="Pfam" id="PF02826">
    <property type="entry name" value="2-Hacid_dh_C"/>
    <property type="match status" value="1"/>
</dbReference>
<dbReference type="CDD" id="cd05299">
    <property type="entry name" value="CtBP_dh"/>
    <property type="match status" value="1"/>
</dbReference>
<dbReference type="EMBL" id="JFKE01000015">
    <property type="protein sequence ID" value="KAJ53961.1"/>
    <property type="molecule type" value="Genomic_DNA"/>
</dbReference>
<dbReference type="GO" id="GO:0016616">
    <property type="term" value="F:oxidoreductase activity, acting on the CH-OH group of donors, NAD or NADP as acceptor"/>
    <property type="evidence" value="ECO:0007669"/>
    <property type="project" value="InterPro"/>
</dbReference>
<dbReference type="GO" id="GO:0051287">
    <property type="term" value="F:NAD binding"/>
    <property type="evidence" value="ECO:0007669"/>
    <property type="project" value="InterPro"/>
</dbReference>
<keyword evidence="2 4" id="KW-0560">Oxidoreductase</keyword>
<dbReference type="SUPFAM" id="SSF52283">
    <property type="entry name" value="Formate/glycerate dehydrogenase catalytic domain-like"/>
    <property type="match status" value="1"/>
</dbReference>
<evidence type="ECO:0000256" key="1">
    <source>
        <dbReference type="ARBA" id="ARBA00005854"/>
    </source>
</evidence>
<evidence type="ECO:0000256" key="4">
    <source>
        <dbReference type="RuleBase" id="RU003719"/>
    </source>
</evidence>
<feature type="domain" description="D-isomer specific 2-hydroxyacid dehydrogenase catalytic" evidence="5">
    <location>
        <begin position="24"/>
        <end position="322"/>
    </location>
</feature>
<dbReference type="GO" id="GO:0003714">
    <property type="term" value="F:transcription corepressor activity"/>
    <property type="evidence" value="ECO:0007669"/>
    <property type="project" value="InterPro"/>
</dbReference>
<keyword evidence="8" id="KW-1185">Reference proteome</keyword>
<dbReference type="Gene3D" id="3.40.50.720">
    <property type="entry name" value="NAD(P)-binding Rossmann-like Domain"/>
    <property type="match status" value="2"/>
</dbReference>
<dbReference type="InterPro" id="IPR036291">
    <property type="entry name" value="NAD(P)-bd_dom_sf"/>
</dbReference>
<feature type="domain" description="D-isomer specific 2-hydroxyacid dehydrogenase NAD-binding" evidence="6">
    <location>
        <begin position="115"/>
        <end position="290"/>
    </location>
</feature>
<dbReference type="OrthoDB" id="7374922at2"/>
<evidence type="ECO:0000256" key="2">
    <source>
        <dbReference type="ARBA" id="ARBA00023002"/>
    </source>
</evidence>
<dbReference type="AlphaFoldDB" id="A0A037ZEM0"/>
<evidence type="ECO:0000313" key="7">
    <source>
        <dbReference type="EMBL" id="KAJ53961.1"/>
    </source>
</evidence>
<dbReference type="InterPro" id="IPR050418">
    <property type="entry name" value="D-iso_2-hydroxyacid_DH_PdxB"/>
</dbReference>
<keyword evidence="3" id="KW-0520">NAD</keyword>
<proteinExistence type="inferred from homology"/>
<reference evidence="7 8" key="1">
    <citation type="submission" date="2014-03" db="EMBL/GenBank/DDBJ databases">
        <title>Draft Genome Sequence of Actibacterium mucosum KCTC 23349, a Marine Alphaproteobacterium with Complex Ionic Requirements Isolated from Mediterranean Seawater at Malvarrosa Beach, Valencia, Spain.</title>
        <authorList>
            <person name="Arahal D.R."/>
            <person name="Shao Z."/>
            <person name="Lai Q."/>
            <person name="Pujalte M.J."/>
        </authorList>
    </citation>
    <scope>NUCLEOTIDE SEQUENCE [LARGE SCALE GENOMIC DNA]</scope>
    <source>
        <strain evidence="7 8">KCTC 23349</strain>
    </source>
</reference>
<dbReference type="SUPFAM" id="SSF51735">
    <property type="entry name" value="NAD(P)-binding Rossmann-fold domains"/>
    <property type="match status" value="1"/>
</dbReference>
<organism evidence="7 8">
    <name type="scientific">Actibacterium mucosum KCTC 23349</name>
    <dbReference type="NCBI Taxonomy" id="1454373"/>
    <lineage>
        <taxon>Bacteria</taxon>
        <taxon>Pseudomonadati</taxon>
        <taxon>Pseudomonadota</taxon>
        <taxon>Alphaproteobacteria</taxon>
        <taxon>Rhodobacterales</taxon>
        <taxon>Roseobacteraceae</taxon>
        <taxon>Actibacterium</taxon>
    </lineage>
</organism>
<dbReference type="PANTHER" id="PTHR43761">
    <property type="entry name" value="D-ISOMER SPECIFIC 2-HYDROXYACID DEHYDROGENASE FAMILY PROTEIN (AFU_ORTHOLOGUE AFUA_1G13630)"/>
    <property type="match status" value="1"/>
</dbReference>
<evidence type="ECO:0000259" key="5">
    <source>
        <dbReference type="Pfam" id="PF00389"/>
    </source>
</evidence>
<evidence type="ECO:0000256" key="3">
    <source>
        <dbReference type="ARBA" id="ARBA00023027"/>
    </source>
</evidence>
<accession>A0A037ZEM0</accession>
<evidence type="ECO:0000259" key="6">
    <source>
        <dbReference type="Pfam" id="PF02826"/>
    </source>
</evidence>
<evidence type="ECO:0000313" key="8">
    <source>
        <dbReference type="Proteomes" id="UP000026249"/>
    </source>
</evidence>
<comment type="similarity">
    <text evidence="1 4">Belongs to the D-isomer specific 2-hydroxyacid dehydrogenase family.</text>
</comment>
<dbReference type="PANTHER" id="PTHR43761:SF1">
    <property type="entry name" value="D-ISOMER SPECIFIC 2-HYDROXYACID DEHYDROGENASE CATALYTIC DOMAIN-CONTAINING PROTEIN-RELATED"/>
    <property type="match status" value="1"/>
</dbReference>
<dbReference type="Proteomes" id="UP000026249">
    <property type="component" value="Unassembled WGS sequence"/>
</dbReference>
<dbReference type="InterPro" id="IPR043322">
    <property type="entry name" value="CtBP"/>
</dbReference>
<dbReference type="PROSITE" id="PS00670">
    <property type="entry name" value="D_2_HYDROXYACID_DH_2"/>
    <property type="match status" value="1"/>
</dbReference>
<comment type="caution">
    <text evidence="7">The sequence shown here is derived from an EMBL/GenBank/DDBJ whole genome shotgun (WGS) entry which is preliminary data.</text>
</comment>
<dbReference type="InterPro" id="IPR029753">
    <property type="entry name" value="D-isomer_DH_CS"/>
</dbReference>